<accession>A0A645DAK8</accession>
<dbReference type="GO" id="GO:0046872">
    <property type="term" value="F:metal ion binding"/>
    <property type="evidence" value="ECO:0007669"/>
    <property type="project" value="UniProtKB-KW"/>
</dbReference>
<gene>
    <name evidence="6" type="ORF">SDC9_133555</name>
</gene>
<evidence type="ECO:0000313" key="6">
    <source>
        <dbReference type="EMBL" id="MPM86466.1"/>
    </source>
</evidence>
<keyword evidence="3" id="KW-0408">Iron</keyword>
<name>A0A645DAK8_9ZZZZ</name>
<comment type="caution">
    <text evidence="6">The sequence shown here is derived from an EMBL/GenBank/DDBJ whole genome shotgun (WGS) entry which is preliminary data.</text>
</comment>
<dbReference type="GO" id="GO:0051536">
    <property type="term" value="F:iron-sulfur cluster binding"/>
    <property type="evidence" value="ECO:0007669"/>
    <property type="project" value="UniProtKB-KW"/>
</dbReference>
<sequence length="273" mass="30675">MQLNTNGLRLAEDPAYAIRLANAGLSFVFLQFDGLSSSVYESLRGRDLLELKKQAIAHCNDAGLGVTLVMTVVPGVNDQQIGDVLQFAWEQSPVIRGVNLQPVSYFGRTPNSTSPFEHLTLDTLAEEIEKQTHGVIPSSKLFPAQNDHPLCGFHGDFVITSEGLPKALSMPSKKCTCGKGLVSSVPKREFLARRWQRKPSIFDGNQTHQSHDLFDLEYFAQRVQSHGFTITAISFQDAENLDLERLQRCRLHVYDQGRMIPFCAYYYTPRRLL</sequence>
<dbReference type="PANTHER" id="PTHR43306:SF1">
    <property type="entry name" value="7,8-DIHYDRO-6-HYDROXYMETHYLPTERIN DIMETHYLTRANSFERASE"/>
    <property type="match status" value="1"/>
</dbReference>
<organism evidence="6">
    <name type="scientific">bioreactor metagenome</name>
    <dbReference type="NCBI Taxonomy" id="1076179"/>
    <lineage>
        <taxon>unclassified sequences</taxon>
        <taxon>metagenomes</taxon>
        <taxon>ecological metagenomes</taxon>
    </lineage>
</organism>
<dbReference type="InterPro" id="IPR034474">
    <property type="entry name" value="Methyltransferase_Class_D"/>
</dbReference>
<evidence type="ECO:0000256" key="2">
    <source>
        <dbReference type="ARBA" id="ARBA00022723"/>
    </source>
</evidence>
<reference evidence="6" key="1">
    <citation type="submission" date="2019-08" db="EMBL/GenBank/DDBJ databases">
        <authorList>
            <person name="Kucharzyk K."/>
            <person name="Murdoch R.W."/>
            <person name="Higgins S."/>
            <person name="Loffler F."/>
        </authorList>
    </citation>
    <scope>NUCLEOTIDE SEQUENCE</scope>
</reference>
<evidence type="ECO:0000259" key="5">
    <source>
        <dbReference type="Pfam" id="PF04055"/>
    </source>
</evidence>
<dbReference type="InterPro" id="IPR013785">
    <property type="entry name" value="Aldolase_TIM"/>
</dbReference>
<evidence type="ECO:0000256" key="1">
    <source>
        <dbReference type="ARBA" id="ARBA00022691"/>
    </source>
</evidence>
<dbReference type="EMBL" id="VSSQ01034498">
    <property type="protein sequence ID" value="MPM86466.1"/>
    <property type="molecule type" value="Genomic_DNA"/>
</dbReference>
<keyword evidence="1" id="KW-0949">S-adenosyl-L-methionine</keyword>
<keyword evidence="4" id="KW-0411">Iron-sulfur</keyword>
<dbReference type="Gene3D" id="3.20.20.70">
    <property type="entry name" value="Aldolase class I"/>
    <property type="match status" value="1"/>
</dbReference>
<dbReference type="InterPro" id="IPR007197">
    <property type="entry name" value="rSAM"/>
</dbReference>
<dbReference type="Pfam" id="PF04055">
    <property type="entry name" value="Radical_SAM"/>
    <property type="match status" value="1"/>
</dbReference>
<keyword evidence="2" id="KW-0479">Metal-binding</keyword>
<dbReference type="SUPFAM" id="SSF102114">
    <property type="entry name" value="Radical SAM enzymes"/>
    <property type="match status" value="1"/>
</dbReference>
<feature type="domain" description="Radical SAM core" evidence="5">
    <location>
        <begin position="2"/>
        <end position="88"/>
    </location>
</feature>
<dbReference type="InterPro" id="IPR058240">
    <property type="entry name" value="rSAM_sf"/>
</dbReference>
<dbReference type="AlphaFoldDB" id="A0A645DAK8"/>
<proteinExistence type="predicted"/>
<dbReference type="PANTHER" id="PTHR43306">
    <property type="entry name" value="7,8-DIHYDRO-6-HYDROXYMETHYLPTERIN DIMETHYLTRANSFERASE"/>
    <property type="match status" value="1"/>
</dbReference>
<protein>
    <recommendedName>
        <fullName evidence="5">Radical SAM core domain-containing protein</fullName>
    </recommendedName>
</protein>
<dbReference type="GO" id="GO:0003824">
    <property type="term" value="F:catalytic activity"/>
    <property type="evidence" value="ECO:0007669"/>
    <property type="project" value="InterPro"/>
</dbReference>
<evidence type="ECO:0000256" key="3">
    <source>
        <dbReference type="ARBA" id="ARBA00023004"/>
    </source>
</evidence>
<evidence type="ECO:0000256" key="4">
    <source>
        <dbReference type="ARBA" id="ARBA00023014"/>
    </source>
</evidence>